<evidence type="ECO:0000313" key="5">
    <source>
        <dbReference type="Proteomes" id="UP000295008"/>
    </source>
</evidence>
<comment type="similarity">
    <text evidence="1">Belongs to the Gfo/Idh/MocA family.</text>
</comment>
<gene>
    <name evidence="4" type="ORF">EDC14_101878</name>
</gene>
<dbReference type="EMBL" id="SLUN01000018">
    <property type="protein sequence ID" value="TCL64779.1"/>
    <property type="molecule type" value="Genomic_DNA"/>
</dbReference>
<accession>A0A4R1RFU7</accession>
<dbReference type="Pfam" id="PF01408">
    <property type="entry name" value="GFO_IDH_MocA"/>
    <property type="match status" value="1"/>
</dbReference>
<keyword evidence="5" id="KW-1185">Reference proteome</keyword>
<dbReference type="Gene3D" id="3.30.360.10">
    <property type="entry name" value="Dihydrodipicolinate Reductase, domain 2"/>
    <property type="match status" value="1"/>
</dbReference>
<dbReference type="InterPro" id="IPR036291">
    <property type="entry name" value="NAD(P)-bd_dom_sf"/>
</dbReference>
<feature type="domain" description="Gfo/Idh/MocA-like oxidoreductase C-terminal" evidence="3">
    <location>
        <begin position="143"/>
        <end position="342"/>
    </location>
</feature>
<feature type="domain" description="Gfo/Idh/MocA-like oxidoreductase N-terminal" evidence="2">
    <location>
        <begin position="4"/>
        <end position="121"/>
    </location>
</feature>
<proteinExistence type="inferred from homology"/>
<evidence type="ECO:0000256" key="1">
    <source>
        <dbReference type="ARBA" id="ARBA00010928"/>
    </source>
</evidence>
<dbReference type="PANTHER" id="PTHR43708:SF8">
    <property type="entry name" value="OXIDOREDUCTASE"/>
    <property type="match status" value="1"/>
</dbReference>
<evidence type="ECO:0000313" key="4">
    <source>
        <dbReference type="EMBL" id="TCL64779.1"/>
    </source>
</evidence>
<dbReference type="InterPro" id="IPR004104">
    <property type="entry name" value="Gfo/Idh/MocA-like_OxRdtase_C"/>
</dbReference>
<dbReference type="AlphaFoldDB" id="A0A4R1RFU7"/>
<organism evidence="4 5">
    <name type="scientific">Hydrogenispora ethanolica</name>
    <dbReference type="NCBI Taxonomy" id="1082276"/>
    <lineage>
        <taxon>Bacteria</taxon>
        <taxon>Bacillati</taxon>
        <taxon>Bacillota</taxon>
        <taxon>Hydrogenispora</taxon>
    </lineage>
</organism>
<evidence type="ECO:0000259" key="3">
    <source>
        <dbReference type="Pfam" id="PF02894"/>
    </source>
</evidence>
<reference evidence="4 5" key="1">
    <citation type="submission" date="2019-03" db="EMBL/GenBank/DDBJ databases">
        <title>Genomic Encyclopedia of Type Strains, Phase IV (KMG-IV): sequencing the most valuable type-strain genomes for metagenomic binning, comparative biology and taxonomic classification.</title>
        <authorList>
            <person name="Goeker M."/>
        </authorList>
    </citation>
    <scope>NUCLEOTIDE SEQUENCE [LARGE SCALE GENOMIC DNA]</scope>
    <source>
        <strain evidence="4 5">LX-B</strain>
    </source>
</reference>
<protein>
    <submittedName>
        <fullName evidence="4">Putative dehydrogenase</fullName>
    </submittedName>
</protein>
<dbReference type="RefSeq" id="WP_132015104.1">
    <property type="nucleotide sequence ID" value="NZ_SLUN01000018.1"/>
</dbReference>
<dbReference type="Proteomes" id="UP000295008">
    <property type="component" value="Unassembled WGS sequence"/>
</dbReference>
<sequence>MERLKVGIIGTGMALERLHYPAYQELAEEYQIVAVCDEDRAKAQNWAKRLGLSDQDVYTDYRQLAGRDDVQVIDIMVPIGLNFTVAEAIAQQIAGTGKGIILEKPLAPTLEQAEKCAALPQKYRIPMLIAENYRYNEDPNLIRDLVRQGQIGEVDYFLWNRVLNYPDDMRKDAFPAKEWRQHPDFPGGIFYDTAVHDIAAIRHVFGAIDELMAYGQQKPVTPEQYTVVHVIFRFQSGFTGSYVFYAGGKEIQRPLVGWRIIGQKGEIYQEERDCGVINLTLNDGNSKQIPYRPQRGYYNELLNFYKAYIGEEAIAVTPELELGDARTVLAIIESMEQETPVRVDIEESCTPHYQAARENYLHH</sequence>
<dbReference type="Pfam" id="PF02894">
    <property type="entry name" value="GFO_IDH_MocA_C"/>
    <property type="match status" value="1"/>
</dbReference>
<evidence type="ECO:0000259" key="2">
    <source>
        <dbReference type="Pfam" id="PF01408"/>
    </source>
</evidence>
<comment type="caution">
    <text evidence="4">The sequence shown here is derived from an EMBL/GenBank/DDBJ whole genome shotgun (WGS) entry which is preliminary data.</text>
</comment>
<dbReference type="PANTHER" id="PTHR43708">
    <property type="entry name" value="CONSERVED EXPRESSED OXIDOREDUCTASE (EUROFUNG)"/>
    <property type="match status" value="1"/>
</dbReference>
<dbReference type="SUPFAM" id="SSF51735">
    <property type="entry name" value="NAD(P)-binding Rossmann-fold domains"/>
    <property type="match status" value="1"/>
</dbReference>
<dbReference type="InterPro" id="IPR000683">
    <property type="entry name" value="Gfo/Idh/MocA-like_OxRdtase_N"/>
</dbReference>
<dbReference type="InterPro" id="IPR051317">
    <property type="entry name" value="Gfo/Idh/MocA_oxidoreduct"/>
</dbReference>
<dbReference type="GO" id="GO:0000166">
    <property type="term" value="F:nucleotide binding"/>
    <property type="evidence" value="ECO:0007669"/>
    <property type="project" value="InterPro"/>
</dbReference>
<dbReference type="SUPFAM" id="SSF55347">
    <property type="entry name" value="Glyceraldehyde-3-phosphate dehydrogenase-like, C-terminal domain"/>
    <property type="match status" value="1"/>
</dbReference>
<name>A0A4R1RFU7_HYDET</name>
<dbReference type="OrthoDB" id="9815825at2"/>
<dbReference type="Gene3D" id="3.40.50.720">
    <property type="entry name" value="NAD(P)-binding Rossmann-like Domain"/>
    <property type="match status" value="1"/>
</dbReference>